<dbReference type="SUPFAM" id="SSF52540">
    <property type="entry name" value="P-loop containing nucleoside triphosphate hydrolases"/>
    <property type="match status" value="1"/>
</dbReference>
<feature type="region of interest" description="Disordered" evidence="11">
    <location>
        <begin position="282"/>
        <end position="398"/>
    </location>
</feature>
<keyword evidence="8 10" id="KW-0238">DNA-binding</keyword>
<dbReference type="RefSeq" id="XP_007318263.1">
    <property type="nucleotide sequence ID" value="XM_007318201.1"/>
</dbReference>
<comment type="subcellular location">
    <subcellularLocation>
        <location evidence="1 10">Nucleus</location>
    </subcellularLocation>
</comment>
<evidence type="ECO:0000256" key="5">
    <source>
        <dbReference type="ARBA" id="ARBA00022741"/>
    </source>
</evidence>
<dbReference type="Pfam" id="PF22606">
    <property type="entry name" value="Cdc6-ORC-like_ATPase_lid"/>
    <property type="match status" value="1"/>
</dbReference>
<keyword evidence="5 10" id="KW-0547">Nucleotide-binding</keyword>
<dbReference type="AlphaFoldDB" id="F8NVT3"/>
<dbReference type="GO" id="GO:0005664">
    <property type="term" value="C:nuclear origin of replication recognition complex"/>
    <property type="evidence" value="ECO:0007669"/>
    <property type="project" value="TreeGrafter"/>
</dbReference>
<dbReference type="InterPro" id="IPR027417">
    <property type="entry name" value="P-loop_NTPase"/>
</dbReference>
<evidence type="ECO:0000259" key="12">
    <source>
        <dbReference type="PROSITE" id="PS51038"/>
    </source>
</evidence>
<dbReference type="InterPro" id="IPR003593">
    <property type="entry name" value="AAA+_ATPase"/>
</dbReference>
<feature type="compositionally biased region" description="Basic residues" evidence="11">
    <location>
        <begin position="377"/>
        <end position="390"/>
    </location>
</feature>
<dbReference type="GO" id="GO:0046872">
    <property type="term" value="F:metal ion binding"/>
    <property type="evidence" value="ECO:0007669"/>
    <property type="project" value="UniProtKB-KW"/>
</dbReference>
<evidence type="ECO:0000256" key="10">
    <source>
        <dbReference type="RuleBase" id="RU365058"/>
    </source>
</evidence>
<keyword evidence="4" id="KW-0479">Metal-binding</keyword>
<name>F8NVT3_SERL9</name>
<evidence type="ECO:0000256" key="3">
    <source>
        <dbReference type="ARBA" id="ARBA00022705"/>
    </source>
</evidence>
<keyword evidence="9 10" id="KW-0539">Nucleus</keyword>
<proteinExistence type="inferred from homology"/>
<dbReference type="Gene3D" id="1.10.8.60">
    <property type="match status" value="1"/>
</dbReference>
<feature type="compositionally biased region" description="Acidic residues" evidence="11">
    <location>
        <begin position="291"/>
        <end position="300"/>
    </location>
</feature>
<comment type="similarity">
    <text evidence="2 10">Belongs to the ORC1 family.</text>
</comment>
<dbReference type="PROSITE" id="PS51038">
    <property type="entry name" value="BAH"/>
    <property type="match status" value="1"/>
</dbReference>
<keyword evidence="3 10" id="KW-0235">DNA replication</keyword>
<reference evidence="14" key="1">
    <citation type="journal article" date="2011" name="Science">
        <title>The plant cell wall-decomposing machinery underlies the functional diversity of forest fungi.</title>
        <authorList>
            <person name="Eastwood D.C."/>
            <person name="Floudas D."/>
            <person name="Binder M."/>
            <person name="Majcherczyk A."/>
            <person name="Schneider P."/>
            <person name="Aerts A."/>
            <person name="Asiegbu F.O."/>
            <person name="Baker S.E."/>
            <person name="Barry K."/>
            <person name="Bendiksby M."/>
            <person name="Blumentritt M."/>
            <person name="Coutinho P.M."/>
            <person name="Cullen D."/>
            <person name="de Vries R.P."/>
            <person name="Gathman A."/>
            <person name="Goodell B."/>
            <person name="Henrissat B."/>
            <person name="Ihrmark K."/>
            <person name="Kauserud H."/>
            <person name="Kohler A."/>
            <person name="LaButti K."/>
            <person name="Lapidus A."/>
            <person name="Lavin J.L."/>
            <person name="Lee Y.-H."/>
            <person name="Lindquist E."/>
            <person name="Lilly W."/>
            <person name="Lucas S."/>
            <person name="Morin E."/>
            <person name="Murat C."/>
            <person name="Oguiza J.A."/>
            <person name="Park J."/>
            <person name="Pisabarro A.G."/>
            <person name="Riley R."/>
            <person name="Rosling A."/>
            <person name="Salamov A."/>
            <person name="Schmidt O."/>
            <person name="Schmutz J."/>
            <person name="Skrede I."/>
            <person name="Stenlid J."/>
            <person name="Wiebenga A."/>
            <person name="Xie X."/>
            <person name="Kuees U."/>
            <person name="Hibbett D.S."/>
            <person name="Hoffmeister D."/>
            <person name="Hoegberg N."/>
            <person name="Martin F."/>
            <person name="Grigoriev I.V."/>
            <person name="Watkinson S.C."/>
        </authorList>
    </citation>
    <scope>NUCLEOTIDE SEQUENCE [LARGE SCALE GENOMIC DNA]</scope>
    <source>
        <strain evidence="14">S7.9</strain>
    </source>
</reference>
<gene>
    <name evidence="13" type="ORF">SERLADRAFT_449013</name>
</gene>
<dbReference type="InterPro" id="IPR050311">
    <property type="entry name" value="ORC1/CDC6"/>
</dbReference>
<evidence type="ECO:0000313" key="14">
    <source>
        <dbReference type="Proteomes" id="UP000008064"/>
    </source>
</evidence>
<dbReference type="Pfam" id="PF01426">
    <property type="entry name" value="BAH"/>
    <property type="match status" value="1"/>
</dbReference>
<dbReference type="GO" id="GO:0005524">
    <property type="term" value="F:ATP binding"/>
    <property type="evidence" value="ECO:0007669"/>
    <property type="project" value="UniProtKB-KW"/>
</dbReference>
<dbReference type="InterPro" id="IPR043151">
    <property type="entry name" value="BAH_sf"/>
</dbReference>
<feature type="region of interest" description="Disordered" evidence="11">
    <location>
        <begin position="80"/>
        <end position="99"/>
    </location>
</feature>
<dbReference type="GO" id="GO:0003682">
    <property type="term" value="F:chromatin binding"/>
    <property type="evidence" value="ECO:0007669"/>
    <property type="project" value="InterPro"/>
</dbReference>
<dbReference type="GO" id="GO:0003688">
    <property type="term" value="F:DNA replication origin binding"/>
    <property type="evidence" value="ECO:0007669"/>
    <property type="project" value="UniProtKB-ARBA"/>
</dbReference>
<keyword evidence="7" id="KW-0460">Magnesium</keyword>
<feature type="compositionally biased region" description="Basic and acidic residues" evidence="11">
    <location>
        <begin position="86"/>
        <end position="97"/>
    </location>
</feature>
<dbReference type="KEGG" id="sla:SERLADRAFT_449013"/>
<dbReference type="EMBL" id="GL945434">
    <property type="protein sequence ID" value="EGO24244.1"/>
    <property type="molecule type" value="Genomic_DNA"/>
</dbReference>
<keyword evidence="6 10" id="KW-0067">ATP-binding</keyword>
<dbReference type="CDD" id="cd00009">
    <property type="entry name" value="AAA"/>
    <property type="match status" value="1"/>
</dbReference>
<dbReference type="OrthoDB" id="1926878at2759"/>
<evidence type="ECO:0000256" key="1">
    <source>
        <dbReference type="ARBA" id="ARBA00004123"/>
    </source>
</evidence>
<accession>F8NVT3</accession>
<sequence>MQEFESTPSTPIRRSKRFQEPLVTPSRGLNPDVDPSTLWSSEPIYIRPSRKEDLYEEEEWDEVGELKTSFYQSFSRMIRTGKPRSRRDSKGKARQEDQNETFRVGDAILVRTLAKVPSVGVIVSMWETGPKRRTRRESESSAKVKVHWFMRPEELPRIGASRSYYENEIYYLVSNVAVLTPDDIMCQCTVSNEAPAGAELRTRSQWWVSVLKHAPRTAVGSNHKGSHFHCHFAVDSARGLYYQFDWEAHRQQALTLSVDLEEQTNGQSWDVGIQTASNKLRLEKKQKRDDDSDQSEDVGSGEEYQTSETSADELDMLPMRSKGLSEPESVIEEEELIDNIPRTPSRKRKRTISSPSKATPRRKRTQNLAAPTPHSKAAIRAREKRGRKATSVRLPPPDFTQEHYRQLQKLPPDPWLRAMHVLHVAARPDILPCREEEYGRVLRTVEELLEEGSGGCVYISGVPGTGKTATVHAIVRELKRMAENNETNPFTYVEINGLRLPEPSAAYNVLWEAVSGHDIASDGHLKISSKESLKQLSRHFSAGVRAGPSNHACVVLMDELDQLVTAKQDVVYNFFNWPTLAGSKLVVLAVANTMDLPERVMSNRVRSRLGMTRINFQPYTTLQLEKIVHARLQSAKEGLNEPQDVISADGVKFAAMKVSSISGDARRVLDICRRAVEQVQQRGSAAKTEDVKEVIRVMQNSPTAAYLRECSFHERIMLASLIKCIKREGIDEIKWGEIQRQHLLYIDALAGEDDPKRKPTFGELVLILDSLLASRAMLKEDGLAAARKPEGERRVILNLEQIEVERVLGEVGGHHWKTALGS</sequence>
<organism evidence="14">
    <name type="scientific">Serpula lacrymans var. lacrymans (strain S7.9)</name>
    <name type="common">Dry rot fungus</name>
    <dbReference type="NCBI Taxonomy" id="578457"/>
    <lineage>
        <taxon>Eukaryota</taxon>
        <taxon>Fungi</taxon>
        <taxon>Dikarya</taxon>
        <taxon>Basidiomycota</taxon>
        <taxon>Agaricomycotina</taxon>
        <taxon>Agaricomycetes</taxon>
        <taxon>Agaricomycetidae</taxon>
        <taxon>Boletales</taxon>
        <taxon>Coniophorineae</taxon>
        <taxon>Serpulaceae</taxon>
        <taxon>Serpula</taxon>
    </lineage>
</organism>
<evidence type="ECO:0000256" key="8">
    <source>
        <dbReference type="ARBA" id="ARBA00023125"/>
    </source>
</evidence>
<evidence type="ECO:0000313" key="13">
    <source>
        <dbReference type="EMBL" id="EGO24244.1"/>
    </source>
</evidence>
<dbReference type="Gene3D" id="2.30.30.490">
    <property type="match status" value="1"/>
</dbReference>
<evidence type="ECO:0000256" key="7">
    <source>
        <dbReference type="ARBA" id="ARBA00022842"/>
    </source>
</evidence>
<comment type="function">
    <text evidence="10">Component of the origin recognition complex (ORC) that binds origins of replication. DNA-binding is ATP-dependent, however specific DNA sequences that define origins of replication have not been identified so far. ORC is required to assemble the pre-replication complex necessary to initiate DNA replication.</text>
</comment>
<feature type="compositionally biased region" description="Polar residues" evidence="11">
    <location>
        <begin position="1"/>
        <end position="12"/>
    </location>
</feature>
<dbReference type="PANTHER" id="PTHR10763:SF23">
    <property type="entry name" value="ORIGIN RECOGNITION COMPLEX SUBUNIT 1"/>
    <property type="match status" value="1"/>
</dbReference>
<dbReference type="GO" id="GO:0006270">
    <property type="term" value="P:DNA replication initiation"/>
    <property type="evidence" value="ECO:0007669"/>
    <property type="project" value="TreeGrafter"/>
</dbReference>
<dbReference type="Pfam" id="PF00004">
    <property type="entry name" value="AAA"/>
    <property type="match status" value="1"/>
</dbReference>
<dbReference type="FunFam" id="3.40.50.300:FF:000199">
    <property type="entry name" value="Origin recognition complex subunit 1"/>
    <property type="match status" value="1"/>
</dbReference>
<comment type="subunit">
    <text evidence="10">ORC is composed of six subunits.</text>
</comment>
<dbReference type="InterPro" id="IPR003959">
    <property type="entry name" value="ATPase_AAA_core"/>
</dbReference>
<evidence type="ECO:0000256" key="2">
    <source>
        <dbReference type="ARBA" id="ARBA00008398"/>
    </source>
</evidence>
<feature type="region of interest" description="Disordered" evidence="11">
    <location>
        <begin position="1"/>
        <end position="40"/>
    </location>
</feature>
<evidence type="ECO:0000256" key="11">
    <source>
        <dbReference type="SAM" id="MobiDB-lite"/>
    </source>
</evidence>
<dbReference type="GO" id="GO:0033314">
    <property type="term" value="P:mitotic DNA replication checkpoint signaling"/>
    <property type="evidence" value="ECO:0007669"/>
    <property type="project" value="TreeGrafter"/>
</dbReference>
<dbReference type="SMART" id="SM00382">
    <property type="entry name" value="AAA"/>
    <property type="match status" value="1"/>
</dbReference>
<dbReference type="GO" id="GO:0016887">
    <property type="term" value="F:ATP hydrolysis activity"/>
    <property type="evidence" value="ECO:0007669"/>
    <property type="project" value="InterPro"/>
</dbReference>
<dbReference type="HOGENOM" id="CLU_012774_1_0_1"/>
<evidence type="ECO:0000256" key="9">
    <source>
        <dbReference type="ARBA" id="ARBA00023242"/>
    </source>
</evidence>
<protein>
    <recommendedName>
        <fullName evidence="10">Origin recognition complex subunit 1</fullName>
    </recommendedName>
</protein>
<evidence type="ECO:0000256" key="4">
    <source>
        <dbReference type="ARBA" id="ARBA00022723"/>
    </source>
</evidence>
<dbReference type="Proteomes" id="UP000008064">
    <property type="component" value="Unassembled WGS sequence"/>
</dbReference>
<dbReference type="Gene3D" id="3.40.50.300">
    <property type="entry name" value="P-loop containing nucleotide triphosphate hydrolases"/>
    <property type="match status" value="1"/>
</dbReference>
<dbReference type="GeneID" id="18816520"/>
<feature type="domain" description="BAH" evidence="12">
    <location>
        <begin position="100"/>
        <end position="245"/>
    </location>
</feature>
<evidence type="ECO:0000256" key="6">
    <source>
        <dbReference type="ARBA" id="ARBA00022840"/>
    </source>
</evidence>
<dbReference type="InterPro" id="IPR001025">
    <property type="entry name" value="BAH_dom"/>
</dbReference>
<dbReference type="InterPro" id="IPR054425">
    <property type="entry name" value="Cdc6_ORC1-like_ATPase_lid"/>
</dbReference>
<dbReference type="PANTHER" id="PTHR10763">
    <property type="entry name" value="CELL DIVISION CONTROL PROTEIN 6-RELATED"/>
    <property type="match status" value="1"/>
</dbReference>